<keyword evidence="3" id="KW-0732">Signal</keyword>
<reference evidence="7" key="2">
    <citation type="submission" date="2016-01" db="EMBL/GenBank/DDBJ databases">
        <title>Diatom-associated endosymboitic cyanobacterium lacks core nitrogen metabolism enzymes.</title>
        <authorList>
            <person name="Hilton J.A."/>
            <person name="Foster R.A."/>
            <person name="Tripp H.J."/>
            <person name="Carter B.J."/>
            <person name="Zehr J.P."/>
            <person name="Villareal T.A."/>
        </authorList>
    </citation>
    <scope>NUCLEOTIDE SEQUENCE [LARGE SCALE GENOMIC DNA]</scope>
    <source>
        <strain evidence="7">HH01</strain>
    </source>
</reference>
<dbReference type="Gene3D" id="3.40.190.10">
    <property type="entry name" value="Periplasmic binding protein-like II"/>
    <property type="match status" value="2"/>
</dbReference>
<accession>M1X3D7</accession>
<dbReference type="EMBL" id="CAIY01000088">
    <property type="protein sequence ID" value="CCH68395.1"/>
    <property type="molecule type" value="Genomic_DNA"/>
</dbReference>
<keyword evidence="4" id="KW-0472">Membrane</keyword>
<dbReference type="RefSeq" id="WP_008236016.1">
    <property type="nucleotide sequence ID" value="NZ_CAIY01000088.1"/>
</dbReference>
<keyword evidence="4" id="KW-0812">Transmembrane</keyword>
<dbReference type="SUPFAM" id="SSF53850">
    <property type="entry name" value="Periplasmic binding protein-like II"/>
    <property type="match status" value="1"/>
</dbReference>
<proteinExistence type="inferred from homology"/>
<dbReference type="SMART" id="SM00062">
    <property type="entry name" value="PBPb"/>
    <property type="match status" value="1"/>
</dbReference>
<evidence type="ECO:0000256" key="4">
    <source>
        <dbReference type="SAM" id="Phobius"/>
    </source>
</evidence>
<keyword evidence="4" id="KW-1133">Transmembrane helix</keyword>
<evidence type="ECO:0000259" key="5">
    <source>
        <dbReference type="SMART" id="SM00062"/>
    </source>
</evidence>
<dbReference type="Pfam" id="PF00497">
    <property type="entry name" value="SBP_bac_3"/>
    <property type="match status" value="1"/>
</dbReference>
<name>M1X3D7_9NOST</name>
<gene>
    <name evidence="6" type="ORF">RINTHH_22400</name>
</gene>
<comment type="caution">
    <text evidence="6">The sequence shown here is derived from an EMBL/GenBank/DDBJ whole genome shotgun (WGS) entry which is preliminary data.</text>
</comment>
<dbReference type="PANTHER" id="PTHR30085:SF6">
    <property type="entry name" value="ABC TRANSPORTER GLUTAMINE-BINDING PROTEIN GLNH"/>
    <property type="match status" value="1"/>
</dbReference>
<evidence type="ECO:0000256" key="1">
    <source>
        <dbReference type="ARBA" id="ARBA00010333"/>
    </source>
</evidence>
<organism evidence="6 7">
    <name type="scientific">Richelia intracellularis HH01</name>
    <dbReference type="NCBI Taxonomy" id="1165094"/>
    <lineage>
        <taxon>Bacteria</taxon>
        <taxon>Bacillati</taxon>
        <taxon>Cyanobacteriota</taxon>
        <taxon>Cyanophyceae</taxon>
        <taxon>Nostocales</taxon>
        <taxon>Nostocaceae</taxon>
        <taxon>Richelia</taxon>
    </lineage>
</organism>
<sequence length="284" mass="31600">MISCGSQCLKSLLNQQDNVLSQLHLLISTAVILVLIVALLLMLIPDSATANELSEIQHRSYVRIAVKDNVRPLAFKDVKGNLQGLEIDLAQRLATDLLGKDANMKLVTMANRDRLPMIFNHKVDLVIARVTSTTSRSRIVSFSIPYYLDGTLLVTKDTSLERLQDLATRKIGVLNNSSTIASLKFYLPNAELVGVSSYKQGKELLENNTIAAFAADGSVLAGWVQEYPQYHLITTKLSTEPLSVVMPKGMQYDELRQKVNSALTNYISTGWLKQRIIHWGLPVY</sequence>
<dbReference type="InterPro" id="IPR051455">
    <property type="entry name" value="Bact_solute-bind_prot3"/>
</dbReference>
<feature type="transmembrane region" description="Helical" evidence="4">
    <location>
        <begin position="23"/>
        <end position="44"/>
    </location>
</feature>
<evidence type="ECO:0000256" key="2">
    <source>
        <dbReference type="ARBA" id="ARBA00022448"/>
    </source>
</evidence>
<dbReference type="STRING" id="1165094.RINTHH_22400"/>
<evidence type="ECO:0000313" key="7">
    <source>
        <dbReference type="Proteomes" id="UP000053051"/>
    </source>
</evidence>
<dbReference type="Proteomes" id="UP000053051">
    <property type="component" value="Unassembled WGS sequence"/>
</dbReference>
<dbReference type="OrthoDB" id="457005at2"/>
<evidence type="ECO:0000313" key="6">
    <source>
        <dbReference type="EMBL" id="CCH68395.1"/>
    </source>
</evidence>
<dbReference type="GO" id="GO:0006865">
    <property type="term" value="P:amino acid transport"/>
    <property type="evidence" value="ECO:0007669"/>
    <property type="project" value="TreeGrafter"/>
</dbReference>
<dbReference type="GO" id="GO:0030288">
    <property type="term" value="C:outer membrane-bounded periplasmic space"/>
    <property type="evidence" value="ECO:0007669"/>
    <property type="project" value="TreeGrafter"/>
</dbReference>
<keyword evidence="7" id="KW-1185">Reference proteome</keyword>
<dbReference type="GO" id="GO:0005576">
    <property type="term" value="C:extracellular region"/>
    <property type="evidence" value="ECO:0007669"/>
    <property type="project" value="TreeGrafter"/>
</dbReference>
<comment type="similarity">
    <text evidence="1">Belongs to the bacterial solute-binding protein 3 family.</text>
</comment>
<dbReference type="AlphaFoldDB" id="M1X3D7"/>
<feature type="domain" description="Solute-binding protein family 3/N-terminal" evidence="5">
    <location>
        <begin position="61"/>
        <end position="283"/>
    </location>
</feature>
<evidence type="ECO:0000256" key="3">
    <source>
        <dbReference type="ARBA" id="ARBA00022729"/>
    </source>
</evidence>
<reference evidence="6 7" key="1">
    <citation type="submission" date="2012-05" db="EMBL/GenBank/DDBJ databases">
        <authorList>
            <person name="Hilton J."/>
        </authorList>
    </citation>
    <scope>NUCLEOTIDE SEQUENCE [LARGE SCALE GENOMIC DNA]</scope>
    <source>
        <strain evidence="6 7">HH01</strain>
    </source>
</reference>
<keyword evidence="2" id="KW-0813">Transport</keyword>
<dbReference type="InterPro" id="IPR001638">
    <property type="entry name" value="Solute-binding_3/MltF_N"/>
</dbReference>
<protein>
    <submittedName>
        <fullName evidence="6">ABC-type amino acid transport/signal transduction systems, periplasmic component/domain</fullName>
    </submittedName>
</protein>
<dbReference type="PANTHER" id="PTHR30085">
    <property type="entry name" value="AMINO ACID ABC TRANSPORTER PERMEASE"/>
    <property type="match status" value="1"/>
</dbReference>